<dbReference type="EMBL" id="MU003508">
    <property type="protein sequence ID" value="KAF2470348.1"/>
    <property type="molecule type" value="Genomic_DNA"/>
</dbReference>
<protein>
    <submittedName>
        <fullName evidence="1">Endochitinase</fullName>
    </submittedName>
</protein>
<proteinExistence type="predicted"/>
<keyword evidence="2" id="KW-1185">Reference proteome</keyword>
<comment type="caution">
    <text evidence="1">The sequence shown here is derived from an EMBL/GenBank/DDBJ whole genome shotgun (WGS) entry which is preliminary data.</text>
</comment>
<evidence type="ECO:0000313" key="2">
    <source>
        <dbReference type="Proteomes" id="UP000799755"/>
    </source>
</evidence>
<name>A0ACB6QUT7_9PLEO</name>
<evidence type="ECO:0000313" key="1">
    <source>
        <dbReference type="EMBL" id="KAF2470348.1"/>
    </source>
</evidence>
<accession>A0ACB6QUT7</accession>
<gene>
    <name evidence="1" type="ORF">BDR25DRAFT_225727</name>
</gene>
<dbReference type="Proteomes" id="UP000799755">
    <property type="component" value="Unassembled WGS sequence"/>
</dbReference>
<organism evidence="1 2">
    <name type="scientific">Lindgomyces ingoldianus</name>
    <dbReference type="NCBI Taxonomy" id="673940"/>
    <lineage>
        <taxon>Eukaryota</taxon>
        <taxon>Fungi</taxon>
        <taxon>Dikarya</taxon>
        <taxon>Ascomycota</taxon>
        <taxon>Pezizomycotina</taxon>
        <taxon>Dothideomycetes</taxon>
        <taxon>Pleosporomycetidae</taxon>
        <taxon>Pleosporales</taxon>
        <taxon>Lindgomycetaceae</taxon>
        <taxon>Lindgomyces</taxon>
    </lineage>
</organism>
<reference evidence="1" key="1">
    <citation type="journal article" date="2020" name="Stud. Mycol.">
        <title>101 Dothideomycetes genomes: a test case for predicting lifestyles and emergence of pathogens.</title>
        <authorList>
            <person name="Haridas S."/>
            <person name="Albert R."/>
            <person name="Binder M."/>
            <person name="Bloem J."/>
            <person name="Labutti K."/>
            <person name="Salamov A."/>
            <person name="Andreopoulos B."/>
            <person name="Baker S."/>
            <person name="Barry K."/>
            <person name="Bills G."/>
            <person name="Bluhm B."/>
            <person name="Cannon C."/>
            <person name="Castanera R."/>
            <person name="Culley D."/>
            <person name="Daum C."/>
            <person name="Ezra D."/>
            <person name="Gonzalez J."/>
            <person name="Henrissat B."/>
            <person name="Kuo A."/>
            <person name="Liang C."/>
            <person name="Lipzen A."/>
            <person name="Lutzoni F."/>
            <person name="Magnuson J."/>
            <person name="Mondo S."/>
            <person name="Nolan M."/>
            <person name="Ohm R."/>
            <person name="Pangilinan J."/>
            <person name="Park H.-J."/>
            <person name="Ramirez L."/>
            <person name="Alfaro M."/>
            <person name="Sun H."/>
            <person name="Tritt A."/>
            <person name="Yoshinaga Y."/>
            <person name="Zwiers L.-H."/>
            <person name="Turgeon B."/>
            <person name="Goodwin S."/>
            <person name="Spatafora J."/>
            <person name="Crous P."/>
            <person name="Grigoriev I."/>
        </authorList>
    </citation>
    <scope>NUCLEOTIDE SEQUENCE</scope>
    <source>
        <strain evidence="1">ATCC 200398</strain>
    </source>
</reference>
<sequence>MGGGEGYRAVGYFANWAIYGRQYFPEMVPADKLTHILYAFADNREDGEVILTDKWADCEKHFSGDSWQDEGKNMYGCLKQMALHKKRNRNLKLLLSVGGWTYAHESKHFDGPMATAQGRKNFADSCVRLIKDYGFDGIDIDWEYPQNPDQGEQLLLLLHEVRQAMDVYADALSGYGSRPHFVLSIAAPAGKQNYQNMPLGGVAAVTDFINVMGYDFAGSWDQHAGHQANLYHCSSCPTRTPFNIHSVLHDYLAAGVPASKFVLGMPLYGRSFLQTSGPGKSYTGGVGEGSFEGGVWDFKALPKPGAVEHIDEESGASYSFDASSGTLISYDSVPMACRKAEYIKQNGLGGAMWWELSGDKAGDESIVSNVVRELGGHDGGKMERRHNCLSYPDSQFDNVRKGFPNN</sequence>